<dbReference type="GO" id="GO:0006310">
    <property type="term" value="P:DNA recombination"/>
    <property type="evidence" value="ECO:0007669"/>
    <property type="project" value="UniProtKB-KW"/>
</dbReference>
<keyword evidence="1" id="KW-0233">DNA recombination</keyword>
<dbReference type="WBParaSite" id="nRc.2.0.1.t40562-RA">
    <property type="protein sequence ID" value="nRc.2.0.1.t40562-RA"/>
    <property type="gene ID" value="nRc.2.0.1.g40562"/>
</dbReference>
<protein>
    <submittedName>
        <fullName evidence="3">Tyr recombinase domain-containing protein</fullName>
    </submittedName>
</protein>
<dbReference type="Proteomes" id="UP000887565">
    <property type="component" value="Unplaced"/>
</dbReference>
<dbReference type="SUPFAM" id="SSF56349">
    <property type="entry name" value="DNA breaking-rejoining enzymes"/>
    <property type="match status" value="1"/>
</dbReference>
<evidence type="ECO:0000313" key="2">
    <source>
        <dbReference type="Proteomes" id="UP000887565"/>
    </source>
</evidence>
<dbReference type="AlphaFoldDB" id="A0A915KNY2"/>
<dbReference type="PANTHER" id="PTHR34605">
    <property type="entry name" value="PHAGE_INTEGRASE DOMAIN-CONTAINING PROTEIN"/>
    <property type="match status" value="1"/>
</dbReference>
<reference evidence="3" key="1">
    <citation type="submission" date="2022-11" db="UniProtKB">
        <authorList>
            <consortium name="WormBaseParasite"/>
        </authorList>
    </citation>
    <scope>IDENTIFICATION</scope>
</reference>
<dbReference type="Gene3D" id="1.10.443.10">
    <property type="entry name" value="Intergrase catalytic core"/>
    <property type="match status" value="1"/>
</dbReference>
<proteinExistence type="predicted"/>
<accession>A0A915KNY2</accession>
<keyword evidence="2" id="KW-1185">Reference proteome</keyword>
<dbReference type="PANTHER" id="PTHR34605:SF6">
    <property type="entry name" value="TYR RECOMBINASE DOMAIN-CONTAINING PROTEIN"/>
    <property type="match status" value="1"/>
</dbReference>
<sequence>MSNITCPYTALREYLETNNMKPSSLEFIFRSIVSCKDKAFSLGDKRLTYKRAREHFLRILTEIGLNAEEYGTHSLRSGGASMASEAGIPHEVRLFHGIMNTCNSGVSCCTVQDQI</sequence>
<dbReference type="InterPro" id="IPR011010">
    <property type="entry name" value="DNA_brk_join_enz"/>
</dbReference>
<dbReference type="GO" id="GO:0015074">
    <property type="term" value="P:DNA integration"/>
    <property type="evidence" value="ECO:0007669"/>
    <property type="project" value="InterPro"/>
</dbReference>
<dbReference type="InterPro" id="IPR013762">
    <property type="entry name" value="Integrase-like_cat_sf"/>
</dbReference>
<organism evidence="2 3">
    <name type="scientific">Romanomermis culicivorax</name>
    <name type="common">Nematode worm</name>
    <dbReference type="NCBI Taxonomy" id="13658"/>
    <lineage>
        <taxon>Eukaryota</taxon>
        <taxon>Metazoa</taxon>
        <taxon>Ecdysozoa</taxon>
        <taxon>Nematoda</taxon>
        <taxon>Enoplea</taxon>
        <taxon>Dorylaimia</taxon>
        <taxon>Mermithida</taxon>
        <taxon>Mermithoidea</taxon>
        <taxon>Mermithidae</taxon>
        <taxon>Romanomermis</taxon>
    </lineage>
</organism>
<dbReference type="InterPro" id="IPR052925">
    <property type="entry name" value="Phage_Integrase-like_Recomb"/>
</dbReference>
<evidence type="ECO:0000256" key="1">
    <source>
        <dbReference type="ARBA" id="ARBA00023172"/>
    </source>
</evidence>
<dbReference type="GO" id="GO:0003677">
    <property type="term" value="F:DNA binding"/>
    <property type="evidence" value="ECO:0007669"/>
    <property type="project" value="InterPro"/>
</dbReference>
<name>A0A915KNY2_ROMCU</name>
<evidence type="ECO:0000313" key="3">
    <source>
        <dbReference type="WBParaSite" id="nRc.2.0.1.t40562-RA"/>
    </source>
</evidence>